<accession>A0A1V4ETJ0</accession>
<sequence length="120" mass="13062">MSPTKILLLGYESSNRLAKCFGDDFNVIATDRGMLVQIMHKSASKEAALQRALNEIGVSPEKAMVFGDDHNDLGLFQLCGYPIAMGNAIDELKALAKYVTETNDADGVAVEKLLLSTKHF</sequence>
<gene>
    <name evidence="1" type="ORF">B2M26_08610</name>
</gene>
<dbReference type="PANTHER" id="PTHR10000:SF55">
    <property type="entry name" value="5-AMINO-6-(5-PHOSPHO-D-RIBITYLAMINO)URACIL PHOSPHATASE YCSE"/>
    <property type="match status" value="1"/>
</dbReference>
<dbReference type="PANTHER" id="PTHR10000">
    <property type="entry name" value="PHOSPHOSERINE PHOSPHATASE"/>
    <property type="match status" value="1"/>
</dbReference>
<keyword evidence="2" id="KW-1185">Reference proteome</keyword>
<evidence type="ECO:0000313" key="2">
    <source>
        <dbReference type="Proteomes" id="UP000190229"/>
    </source>
</evidence>
<name>A0A1V4ETJ0_9BACL</name>
<dbReference type="GO" id="GO:0016791">
    <property type="term" value="F:phosphatase activity"/>
    <property type="evidence" value="ECO:0007669"/>
    <property type="project" value="TreeGrafter"/>
</dbReference>
<evidence type="ECO:0000313" key="1">
    <source>
        <dbReference type="EMBL" id="OPG16094.1"/>
    </source>
</evidence>
<proteinExistence type="predicted"/>
<comment type="caution">
    <text evidence="1">The sequence shown here is derived from an EMBL/GenBank/DDBJ whole genome shotgun (WGS) entry which is preliminary data.</text>
</comment>
<dbReference type="Gene3D" id="3.40.50.1000">
    <property type="entry name" value="HAD superfamily/HAD-like"/>
    <property type="match status" value="1"/>
</dbReference>
<dbReference type="Pfam" id="PF08282">
    <property type="entry name" value="Hydrolase_3"/>
    <property type="match status" value="1"/>
</dbReference>
<dbReference type="GO" id="GO:0005829">
    <property type="term" value="C:cytosol"/>
    <property type="evidence" value="ECO:0007669"/>
    <property type="project" value="TreeGrafter"/>
</dbReference>
<dbReference type="SUPFAM" id="SSF56784">
    <property type="entry name" value="HAD-like"/>
    <property type="match status" value="1"/>
</dbReference>
<organism evidence="1 2">
    <name type="scientific">Ferroacidibacillus organovorans</name>
    <dbReference type="NCBI Taxonomy" id="1765683"/>
    <lineage>
        <taxon>Bacteria</taxon>
        <taxon>Bacillati</taxon>
        <taxon>Bacillota</taxon>
        <taxon>Bacilli</taxon>
        <taxon>Bacillales</taxon>
        <taxon>Alicyclobacillaceae</taxon>
        <taxon>Ferroacidibacillus</taxon>
    </lineage>
</organism>
<dbReference type="GO" id="GO:0000287">
    <property type="term" value="F:magnesium ion binding"/>
    <property type="evidence" value="ECO:0007669"/>
    <property type="project" value="TreeGrafter"/>
</dbReference>
<dbReference type="InterPro" id="IPR036412">
    <property type="entry name" value="HAD-like_sf"/>
</dbReference>
<reference evidence="1 2" key="1">
    <citation type="submission" date="2017-02" db="EMBL/GenBank/DDBJ databases">
        <title>Draft genome of Acidibacillus ferrooxidans Huett2.</title>
        <authorList>
            <person name="Schopf S."/>
        </authorList>
    </citation>
    <scope>NUCLEOTIDE SEQUENCE [LARGE SCALE GENOMIC DNA]</scope>
    <source>
        <strain evidence="1 2">Huett2</strain>
    </source>
</reference>
<dbReference type="InterPro" id="IPR023214">
    <property type="entry name" value="HAD_sf"/>
</dbReference>
<dbReference type="AlphaFoldDB" id="A0A1V4ETJ0"/>
<dbReference type="Proteomes" id="UP000190229">
    <property type="component" value="Unassembled WGS sequence"/>
</dbReference>
<protein>
    <submittedName>
        <fullName evidence="1">Uncharacterized protein</fullName>
    </submittedName>
</protein>
<dbReference type="EMBL" id="MWPS01000022">
    <property type="protein sequence ID" value="OPG16094.1"/>
    <property type="molecule type" value="Genomic_DNA"/>
</dbReference>
<dbReference type="Gene3D" id="3.30.1240.10">
    <property type="match status" value="1"/>
</dbReference>